<keyword evidence="1" id="KW-0472">Membrane</keyword>
<name>A0A168K2P7_9BACL</name>
<dbReference type="Proteomes" id="UP000076967">
    <property type="component" value="Unassembled WGS sequence"/>
</dbReference>
<dbReference type="RefSeq" id="WP_068534867.1">
    <property type="nucleotide sequence ID" value="NZ_LVJH01000029.1"/>
</dbReference>
<evidence type="ECO:0000259" key="2">
    <source>
        <dbReference type="Pfam" id="PF13349"/>
    </source>
</evidence>
<sequence>MNNKVFRLGIFGFILIVIGIIGMSSNQFNFGDKLTEYNKKWTIDNDTLSHLIVTSEYTTDVEFVQSTDGTQSIELNGLFEDALISKLNQITPKNGQFEITMEDDVVQFFSISFKSQKATLIVSLPDLNQLQEVGLHFTSSDGSVTNLSANNIEITSRSGNLNLESIFAKQLRIEANSGNITGTDIQSNLQASVQSGNMNISNYAGEGTFKANSGNIELIQKGASSLDISAKSGNVTLTADPNFKGFFDVNANYGNIHSPESLRLTKDLIKVRTNSGDINITQNN</sequence>
<dbReference type="AlphaFoldDB" id="A0A168K2P7"/>
<keyword evidence="1" id="KW-1133">Transmembrane helix</keyword>
<evidence type="ECO:0000313" key="4">
    <source>
        <dbReference type="Proteomes" id="UP000076967"/>
    </source>
</evidence>
<feature type="domain" description="DUF4097" evidence="2">
    <location>
        <begin position="50"/>
        <end position="281"/>
    </location>
</feature>
<proteinExistence type="predicted"/>
<organism evidence="3 4">
    <name type="scientific">Paenibacillus glacialis</name>
    <dbReference type="NCBI Taxonomy" id="494026"/>
    <lineage>
        <taxon>Bacteria</taxon>
        <taxon>Bacillati</taxon>
        <taxon>Bacillota</taxon>
        <taxon>Bacilli</taxon>
        <taxon>Bacillales</taxon>
        <taxon>Paenibacillaceae</taxon>
        <taxon>Paenibacillus</taxon>
    </lineage>
</organism>
<dbReference type="OrthoDB" id="2359834at2"/>
<dbReference type="InterPro" id="IPR025164">
    <property type="entry name" value="Toastrack_DUF4097"/>
</dbReference>
<reference evidence="3 4" key="1">
    <citation type="submission" date="2016-03" db="EMBL/GenBank/DDBJ databases">
        <title>Draft genome sequence of Paenibacillus glacialis DSM 22343.</title>
        <authorList>
            <person name="Shin S.-K."/>
            <person name="Yi H."/>
        </authorList>
    </citation>
    <scope>NUCLEOTIDE SEQUENCE [LARGE SCALE GENOMIC DNA]</scope>
    <source>
        <strain evidence="3 4">DSM 22343</strain>
    </source>
</reference>
<protein>
    <recommendedName>
        <fullName evidence="2">DUF4097 domain-containing protein</fullName>
    </recommendedName>
</protein>
<evidence type="ECO:0000313" key="3">
    <source>
        <dbReference type="EMBL" id="OAB41446.1"/>
    </source>
</evidence>
<feature type="transmembrane region" description="Helical" evidence="1">
    <location>
        <begin position="6"/>
        <end position="24"/>
    </location>
</feature>
<evidence type="ECO:0000256" key="1">
    <source>
        <dbReference type="SAM" id="Phobius"/>
    </source>
</evidence>
<gene>
    <name evidence="3" type="ORF">PGLA_16740</name>
</gene>
<dbReference type="STRING" id="494026.PGLA_16740"/>
<keyword evidence="4" id="KW-1185">Reference proteome</keyword>
<accession>A0A168K2P7</accession>
<comment type="caution">
    <text evidence="3">The sequence shown here is derived from an EMBL/GenBank/DDBJ whole genome shotgun (WGS) entry which is preliminary data.</text>
</comment>
<dbReference type="Pfam" id="PF13349">
    <property type="entry name" value="DUF4097"/>
    <property type="match status" value="1"/>
</dbReference>
<dbReference type="EMBL" id="LVJH01000029">
    <property type="protein sequence ID" value="OAB41446.1"/>
    <property type="molecule type" value="Genomic_DNA"/>
</dbReference>
<keyword evidence="1" id="KW-0812">Transmembrane</keyword>